<proteinExistence type="predicted"/>
<keyword evidence="3" id="KW-1185">Reference proteome</keyword>
<dbReference type="SUPFAM" id="SSF48619">
    <property type="entry name" value="Phospholipase A2, PLA2"/>
    <property type="match status" value="1"/>
</dbReference>
<dbReference type="PANTHER" id="PTHR34228">
    <property type="entry name" value="PROTEIN CBG09474-RELATED"/>
    <property type="match status" value="1"/>
</dbReference>
<dbReference type="Proteomes" id="UP001175271">
    <property type="component" value="Unassembled WGS sequence"/>
</dbReference>
<dbReference type="AlphaFoldDB" id="A0AA39HVJ3"/>
<dbReference type="EMBL" id="JAUCMV010000003">
    <property type="protein sequence ID" value="KAK0411703.1"/>
    <property type="molecule type" value="Genomic_DNA"/>
</dbReference>
<dbReference type="InterPro" id="IPR036444">
    <property type="entry name" value="PLipase_A2_dom_sf"/>
</dbReference>
<organism evidence="2 3">
    <name type="scientific">Steinernema hermaphroditum</name>
    <dbReference type="NCBI Taxonomy" id="289476"/>
    <lineage>
        <taxon>Eukaryota</taxon>
        <taxon>Metazoa</taxon>
        <taxon>Ecdysozoa</taxon>
        <taxon>Nematoda</taxon>
        <taxon>Chromadorea</taxon>
        <taxon>Rhabditida</taxon>
        <taxon>Tylenchina</taxon>
        <taxon>Panagrolaimomorpha</taxon>
        <taxon>Strongyloidoidea</taxon>
        <taxon>Steinernematidae</taxon>
        <taxon>Steinernema</taxon>
    </lineage>
</organism>
<evidence type="ECO:0000256" key="1">
    <source>
        <dbReference type="SAM" id="SignalP"/>
    </source>
</evidence>
<keyword evidence="1" id="KW-0732">Signal</keyword>
<dbReference type="InterPro" id="IPR053322">
    <property type="entry name" value="PLA2-like"/>
</dbReference>
<evidence type="ECO:0000313" key="3">
    <source>
        <dbReference type="Proteomes" id="UP001175271"/>
    </source>
</evidence>
<protein>
    <recommendedName>
        <fullName evidence="4">Phospholipase A2 domain-containing protein</fullName>
    </recommendedName>
</protein>
<dbReference type="GO" id="GO:0004623">
    <property type="term" value="F:phospholipase A2 activity"/>
    <property type="evidence" value="ECO:0007669"/>
    <property type="project" value="InterPro"/>
</dbReference>
<feature type="signal peptide" evidence="1">
    <location>
        <begin position="1"/>
        <end position="24"/>
    </location>
</feature>
<accession>A0AA39HVJ3</accession>
<comment type="caution">
    <text evidence="2">The sequence shown here is derived from an EMBL/GenBank/DDBJ whole genome shotgun (WGS) entry which is preliminary data.</text>
</comment>
<name>A0AA39HVJ3_9BILA</name>
<reference evidence="2" key="1">
    <citation type="submission" date="2023-06" db="EMBL/GenBank/DDBJ databases">
        <title>Genomic analysis of the entomopathogenic nematode Steinernema hermaphroditum.</title>
        <authorList>
            <person name="Schwarz E.M."/>
            <person name="Heppert J.K."/>
            <person name="Baniya A."/>
            <person name="Schwartz H.T."/>
            <person name="Tan C.-H."/>
            <person name="Antoshechkin I."/>
            <person name="Sternberg P.W."/>
            <person name="Goodrich-Blair H."/>
            <person name="Dillman A.R."/>
        </authorList>
    </citation>
    <scope>NUCLEOTIDE SEQUENCE</scope>
    <source>
        <strain evidence="2">PS9179</strain>
        <tissue evidence="2">Whole animal</tissue>
    </source>
</reference>
<gene>
    <name evidence="2" type="ORF">QR680_005792</name>
</gene>
<evidence type="ECO:0008006" key="4">
    <source>
        <dbReference type="Google" id="ProtNLM"/>
    </source>
</evidence>
<dbReference type="GO" id="GO:0006644">
    <property type="term" value="P:phospholipid metabolic process"/>
    <property type="evidence" value="ECO:0007669"/>
    <property type="project" value="InterPro"/>
</dbReference>
<sequence length="129" mass="14584">MATRCLFLSLLFYFVAFVIQEGHAISMADWHCGSDSYPFSRLFAKKLTKHMCFRQEEVILQINDCCEVHDQCYCEPGETQESCDQVFCECLERVTVDSGRICSRGVAKSGCRLAKRFGGRAFGSCDVPL</sequence>
<dbReference type="GO" id="GO:0050482">
    <property type="term" value="P:arachidonate secretion"/>
    <property type="evidence" value="ECO:0007669"/>
    <property type="project" value="InterPro"/>
</dbReference>
<evidence type="ECO:0000313" key="2">
    <source>
        <dbReference type="EMBL" id="KAK0411703.1"/>
    </source>
</evidence>
<feature type="chain" id="PRO_5041421569" description="Phospholipase A2 domain-containing protein" evidence="1">
    <location>
        <begin position="25"/>
        <end position="129"/>
    </location>
</feature>